<dbReference type="PANTHER" id="PTHR30244">
    <property type="entry name" value="TRANSAMINASE"/>
    <property type="match status" value="1"/>
</dbReference>
<dbReference type="InterPro" id="IPR015421">
    <property type="entry name" value="PyrdxlP-dep_Trfase_major"/>
</dbReference>
<dbReference type="CDD" id="cd00616">
    <property type="entry name" value="AHBA_syn"/>
    <property type="match status" value="1"/>
</dbReference>
<gene>
    <name evidence="6" type="ORF">GbCGDNIH9_1139</name>
</gene>
<dbReference type="EC" id="2.6.1.-" evidence="6"/>
<comment type="similarity">
    <text evidence="2 5">Belongs to the DegT/DnrJ/EryC1 family.</text>
</comment>
<evidence type="ECO:0000256" key="3">
    <source>
        <dbReference type="PIRSR" id="PIRSR000390-1"/>
    </source>
</evidence>
<dbReference type="Proteomes" id="UP000182373">
    <property type="component" value="Chromosome"/>
</dbReference>
<dbReference type="InterPro" id="IPR015422">
    <property type="entry name" value="PyrdxlP-dep_Trfase_small"/>
</dbReference>
<feature type="modified residue" description="N6-(pyridoxal phosphate)lysine" evidence="4">
    <location>
        <position position="196"/>
    </location>
</feature>
<dbReference type="GO" id="GO:0008483">
    <property type="term" value="F:transaminase activity"/>
    <property type="evidence" value="ECO:0007669"/>
    <property type="project" value="UniProtKB-KW"/>
</dbReference>
<evidence type="ECO:0000256" key="2">
    <source>
        <dbReference type="ARBA" id="ARBA00037999"/>
    </source>
</evidence>
<evidence type="ECO:0000256" key="1">
    <source>
        <dbReference type="ARBA" id="ARBA00022898"/>
    </source>
</evidence>
<dbReference type="PANTHER" id="PTHR30244:SF36">
    <property type="entry name" value="3-OXO-GLUCOSE-6-PHOSPHATE:GLUTAMATE AMINOTRANSFERASE"/>
    <property type="match status" value="1"/>
</dbReference>
<accession>A0AAC9K717</accession>
<dbReference type="Gene3D" id="3.90.1150.10">
    <property type="entry name" value="Aspartate Aminotransferase, domain 1"/>
    <property type="match status" value="1"/>
</dbReference>
<dbReference type="Pfam" id="PF01041">
    <property type="entry name" value="DegT_DnrJ_EryC1"/>
    <property type="match status" value="1"/>
</dbReference>
<dbReference type="RefSeq" id="WP_072572458.1">
    <property type="nucleotide sequence ID" value="NZ_CP018191.1"/>
</dbReference>
<dbReference type="GO" id="GO:0030170">
    <property type="term" value="F:pyridoxal phosphate binding"/>
    <property type="evidence" value="ECO:0007669"/>
    <property type="project" value="TreeGrafter"/>
</dbReference>
<proteinExistence type="inferred from homology"/>
<feature type="active site" description="Proton acceptor" evidence="3">
    <location>
        <position position="196"/>
    </location>
</feature>
<dbReference type="SUPFAM" id="SSF53383">
    <property type="entry name" value="PLP-dependent transferases"/>
    <property type="match status" value="1"/>
</dbReference>
<evidence type="ECO:0000256" key="5">
    <source>
        <dbReference type="RuleBase" id="RU004508"/>
    </source>
</evidence>
<organism evidence="6 7">
    <name type="scientific">Granulibacter bethesdensis</name>
    <dbReference type="NCBI Taxonomy" id="364410"/>
    <lineage>
        <taxon>Bacteria</taxon>
        <taxon>Pseudomonadati</taxon>
        <taxon>Pseudomonadota</taxon>
        <taxon>Alphaproteobacteria</taxon>
        <taxon>Acetobacterales</taxon>
        <taxon>Acetobacteraceae</taxon>
        <taxon>Granulibacter</taxon>
    </lineage>
</organism>
<dbReference type="Gene3D" id="3.40.640.10">
    <property type="entry name" value="Type I PLP-dependent aspartate aminotransferase-like (Major domain)"/>
    <property type="match status" value="1"/>
</dbReference>
<evidence type="ECO:0000313" key="7">
    <source>
        <dbReference type="Proteomes" id="UP000182373"/>
    </source>
</evidence>
<name>A0AAC9K717_9PROT</name>
<dbReference type="PIRSF" id="PIRSF000390">
    <property type="entry name" value="PLP_StrS"/>
    <property type="match status" value="1"/>
</dbReference>
<evidence type="ECO:0000313" key="6">
    <source>
        <dbReference type="EMBL" id="APH54421.1"/>
    </source>
</evidence>
<evidence type="ECO:0000256" key="4">
    <source>
        <dbReference type="PIRSR" id="PIRSR000390-2"/>
    </source>
</evidence>
<keyword evidence="1 4" id="KW-0663">Pyridoxal phosphate</keyword>
<dbReference type="GO" id="GO:0000271">
    <property type="term" value="P:polysaccharide biosynthetic process"/>
    <property type="evidence" value="ECO:0007669"/>
    <property type="project" value="TreeGrafter"/>
</dbReference>
<dbReference type="InterPro" id="IPR015424">
    <property type="entry name" value="PyrdxlP-dep_Trfase"/>
</dbReference>
<dbReference type="AlphaFoldDB" id="A0AAC9K717"/>
<keyword evidence="6" id="KW-0032">Aminotransferase</keyword>
<keyword evidence="6" id="KW-0808">Transferase</keyword>
<sequence>MSDPVIVPQADPRAFYLAHRAEIDDALSGVLASGSYILGEQVSAFEREFATWLGRSHAIACGSATDGLVLALRALGVGEGCSVATVSHTAVAVIAAIEMAGAQPVLLDINPADYCMNVDELTKTLREPLDGAAPVRAVIPVHLYGQPVDMTALMLAANQAGIPVIEDCSQAHGACHHGKMVGTYSTLSVFSLYPTKNLCALGDAGIVSTDDPDIADTLRRLRQYGWGQQRQSELKGVNSRMDDIQASILRIGLDCLDQRNSQRQIIAGTYDATLRDIGGQPPLIRPENTHVYHQYVIRVRDRNRLRDELKQEGVQTAIHYPYPAHSQPAYLNRIALGPARCAETVKAADTILSLPMFPELESGQVEHVCAMLRKFSHLIRQDD</sequence>
<protein>
    <submittedName>
        <fullName evidence="6">dTDP-6-deoxy-D-xylo-hex-3-ulose 3-aminotransferase</fullName>
        <ecNumber evidence="6">2.6.1.-</ecNumber>
    </submittedName>
</protein>
<dbReference type="EMBL" id="CP018191">
    <property type="protein sequence ID" value="APH54421.1"/>
    <property type="molecule type" value="Genomic_DNA"/>
</dbReference>
<reference evidence="7" key="1">
    <citation type="submission" date="2016-11" db="EMBL/GenBank/DDBJ databases">
        <title>Comparative genomic and phenotypic analysis of Granulibacter bethesdensis clinical isolates from patients with chronic granulomatous disease.</title>
        <authorList>
            <person name="Zarember K.A."/>
            <person name="Porcella S.F."/>
            <person name="Chu J."/>
            <person name="Ding L."/>
            <person name="Dahlstrom E."/>
            <person name="Barbian K."/>
            <person name="Martens C."/>
            <person name="Sykora L."/>
            <person name="Kramer S."/>
            <person name="Pettinato A.M."/>
            <person name="Hong H."/>
            <person name="Wald G."/>
            <person name="Berg L.J."/>
            <person name="Rogge L.S."/>
            <person name="Greenberg D.E."/>
            <person name="Falcone E.L."/>
            <person name="Neves J.F."/>
            <person name="Simoes M.J."/>
            <person name="Casal M."/>
            <person name="Rodriguez-Lopez F.C."/>
            <person name="Zelazny A."/>
            <person name="Gallin J.I."/>
            <person name="Holland S.M."/>
        </authorList>
    </citation>
    <scope>NUCLEOTIDE SEQUENCE [LARGE SCALE GENOMIC DNA]</scope>
    <source>
        <strain evidence="7">NIH9.1</strain>
    </source>
</reference>
<dbReference type="InterPro" id="IPR000653">
    <property type="entry name" value="DegT/StrS_aminotransferase"/>
</dbReference>